<dbReference type="Proteomes" id="UP001157133">
    <property type="component" value="Unassembled WGS sequence"/>
</dbReference>
<proteinExistence type="predicted"/>
<gene>
    <name evidence="1" type="ORF">theurythT_31760</name>
</gene>
<dbReference type="EMBL" id="BSSU01000022">
    <property type="protein sequence ID" value="GLX83723.1"/>
    <property type="molecule type" value="Genomic_DNA"/>
</dbReference>
<accession>A0ABQ6H6E3</accession>
<sequence>MKTFYKSVLIASAVLVLGYYASFFIMPSITIVNNSSATISSAQIDLPSSNLDFGSIPSGDRNTLHYDLSQAKDGVYRYHVKISETVTYQGVCGYVTNNELNKRVVITVHENLDITCN</sequence>
<evidence type="ECO:0000313" key="2">
    <source>
        <dbReference type="Proteomes" id="UP001157133"/>
    </source>
</evidence>
<dbReference type="RefSeq" id="WP_284209209.1">
    <property type="nucleotide sequence ID" value="NZ_BSSU01000022.1"/>
</dbReference>
<protein>
    <submittedName>
        <fullName evidence="1">Uncharacterized protein</fullName>
    </submittedName>
</protein>
<organism evidence="1 2">
    <name type="scientific">Thalassotalea eurytherma</name>
    <dbReference type="NCBI Taxonomy" id="1144278"/>
    <lineage>
        <taxon>Bacteria</taxon>
        <taxon>Pseudomonadati</taxon>
        <taxon>Pseudomonadota</taxon>
        <taxon>Gammaproteobacteria</taxon>
        <taxon>Alteromonadales</taxon>
        <taxon>Colwelliaceae</taxon>
        <taxon>Thalassotalea</taxon>
    </lineage>
</organism>
<comment type="caution">
    <text evidence="1">The sequence shown here is derived from an EMBL/GenBank/DDBJ whole genome shotgun (WGS) entry which is preliminary data.</text>
</comment>
<evidence type="ECO:0000313" key="1">
    <source>
        <dbReference type="EMBL" id="GLX83723.1"/>
    </source>
</evidence>
<name>A0ABQ6H6E3_9GAMM</name>
<keyword evidence="2" id="KW-1185">Reference proteome</keyword>
<reference evidence="1 2" key="1">
    <citation type="submission" date="2023-03" db="EMBL/GenBank/DDBJ databases">
        <title>Draft genome sequence of Thalassotalea eurytherma JCM 18482T.</title>
        <authorList>
            <person name="Sawabe T."/>
        </authorList>
    </citation>
    <scope>NUCLEOTIDE SEQUENCE [LARGE SCALE GENOMIC DNA]</scope>
    <source>
        <strain evidence="1 2">JCM 18482</strain>
    </source>
</reference>